<protein>
    <submittedName>
        <fullName evidence="2">Uncharacterized protein</fullName>
    </submittedName>
</protein>
<feature type="compositionally biased region" description="Polar residues" evidence="1">
    <location>
        <begin position="1"/>
        <end position="18"/>
    </location>
</feature>
<feature type="region of interest" description="Disordered" evidence="1">
    <location>
        <begin position="1"/>
        <end position="24"/>
    </location>
</feature>
<feature type="region of interest" description="Disordered" evidence="1">
    <location>
        <begin position="88"/>
        <end position="109"/>
    </location>
</feature>
<evidence type="ECO:0000256" key="1">
    <source>
        <dbReference type="SAM" id="MobiDB-lite"/>
    </source>
</evidence>
<comment type="caution">
    <text evidence="2">The sequence shown here is derived from an EMBL/GenBank/DDBJ whole genome shotgun (WGS) entry which is preliminary data.</text>
</comment>
<proteinExistence type="predicted"/>
<dbReference type="AlphaFoldDB" id="A0A3N0YBV8"/>
<dbReference type="EMBL" id="RJVU01048406">
    <property type="protein sequence ID" value="ROL43300.1"/>
    <property type="molecule type" value="Genomic_DNA"/>
</dbReference>
<name>A0A3N0YBV8_ANAGA</name>
<organism evidence="2 3">
    <name type="scientific">Anabarilius grahami</name>
    <name type="common">Kanglang fish</name>
    <name type="synonym">Barilius grahami</name>
    <dbReference type="NCBI Taxonomy" id="495550"/>
    <lineage>
        <taxon>Eukaryota</taxon>
        <taxon>Metazoa</taxon>
        <taxon>Chordata</taxon>
        <taxon>Craniata</taxon>
        <taxon>Vertebrata</taxon>
        <taxon>Euteleostomi</taxon>
        <taxon>Actinopterygii</taxon>
        <taxon>Neopterygii</taxon>
        <taxon>Teleostei</taxon>
        <taxon>Ostariophysi</taxon>
        <taxon>Cypriniformes</taxon>
        <taxon>Xenocyprididae</taxon>
        <taxon>Xenocypridinae</taxon>
        <taxon>Xenocypridinae incertae sedis</taxon>
        <taxon>Anabarilius</taxon>
    </lineage>
</organism>
<reference evidence="2 3" key="1">
    <citation type="submission" date="2018-10" db="EMBL/GenBank/DDBJ databases">
        <title>Genome assembly for a Yunnan-Guizhou Plateau 3E fish, Anabarilius grahami (Regan), and its evolutionary and genetic applications.</title>
        <authorList>
            <person name="Jiang W."/>
        </authorList>
    </citation>
    <scope>NUCLEOTIDE SEQUENCE [LARGE SCALE GENOMIC DNA]</scope>
    <source>
        <strain evidence="2">AG-KIZ</strain>
        <tissue evidence="2">Muscle</tissue>
    </source>
</reference>
<gene>
    <name evidence="2" type="ORF">DPX16_17121</name>
</gene>
<keyword evidence="3" id="KW-1185">Reference proteome</keyword>
<evidence type="ECO:0000313" key="2">
    <source>
        <dbReference type="EMBL" id="ROL43300.1"/>
    </source>
</evidence>
<dbReference type="Proteomes" id="UP000281406">
    <property type="component" value="Unassembled WGS sequence"/>
</dbReference>
<evidence type="ECO:0000313" key="3">
    <source>
        <dbReference type="Proteomes" id="UP000281406"/>
    </source>
</evidence>
<accession>A0A3N0YBV8</accession>
<sequence length="109" mass="12106">MRTFTSHSGDSPARSLTSAHHRRLPCRPWPASSNHCNWRERRAGTHRPPLPSLTCDRCAIPSNSTNYLPAQLPGLNLWLRRRGMSADSAPAEPLLPEYGMRSGPPPVDV</sequence>